<evidence type="ECO:0000313" key="2">
    <source>
        <dbReference type="EMBL" id="OPJ89113.1"/>
    </source>
</evidence>
<sequence>MAENMRLRLPLNSEHESQRADTRLTPGFSGRLARKRSRPNYLPGPCLFAVTRCHRLARFHLAGAAAQPVPGQAGSLVGSPELPSARLLTLMRGLLCQDCLCLNRPHHA</sequence>
<dbReference type="EMBL" id="LSYS01001493">
    <property type="protein sequence ID" value="OPJ89113.1"/>
    <property type="molecule type" value="Genomic_DNA"/>
</dbReference>
<feature type="region of interest" description="Disordered" evidence="1">
    <location>
        <begin position="1"/>
        <end position="36"/>
    </location>
</feature>
<accession>A0A1V4KX59</accession>
<organism evidence="2 3">
    <name type="scientific">Patagioenas fasciata monilis</name>
    <dbReference type="NCBI Taxonomy" id="372326"/>
    <lineage>
        <taxon>Eukaryota</taxon>
        <taxon>Metazoa</taxon>
        <taxon>Chordata</taxon>
        <taxon>Craniata</taxon>
        <taxon>Vertebrata</taxon>
        <taxon>Euteleostomi</taxon>
        <taxon>Archelosauria</taxon>
        <taxon>Archosauria</taxon>
        <taxon>Dinosauria</taxon>
        <taxon>Saurischia</taxon>
        <taxon>Theropoda</taxon>
        <taxon>Coelurosauria</taxon>
        <taxon>Aves</taxon>
        <taxon>Neognathae</taxon>
        <taxon>Neoaves</taxon>
        <taxon>Columbimorphae</taxon>
        <taxon>Columbiformes</taxon>
        <taxon>Columbidae</taxon>
        <taxon>Patagioenas</taxon>
    </lineage>
</organism>
<name>A0A1V4KX59_PATFA</name>
<comment type="caution">
    <text evidence="2">The sequence shown here is derived from an EMBL/GenBank/DDBJ whole genome shotgun (WGS) entry which is preliminary data.</text>
</comment>
<protein>
    <submittedName>
        <fullName evidence="2">Uncharacterized protein</fullName>
    </submittedName>
</protein>
<evidence type="ECO:0000256" key="1">
    <source>
        <dbReference type="SAM" id="MobiDB-lite"/>
    </source>
</evidence>
<dbReference type="AlphaFoldDB" id="A0A1V4KX59"/>
<gene>
    <name evidence="2" type="ORF">AV530_019197</name>
</gene>
<evidence type="ECO:0000313" key="3">
    <source>
        <dbReference type="Proteomes" id="UP000190648"/>
    </source>
</evidence>
<proteinExistence type="predicted"/>
<reference evidence="2 3" key="1">
    <citation type="submission" date="2016-02" db="EMBL/GenBank/DDBJ databases">
        <title>Band-tailed pigeon sequencing and assembly.</title>
        <authorList>
            <person name="Soares A.E."/>
            <person name="Novak B.J."/>
            <person name="Rice E.S."/>
            <person name="O'Connell B."/>
            <person name="Chang D."/>
            <person name="Weber S."/>
            <person name="Shapiro B."/>
        </authorList>
    </citation>
    <scope>NUCLEOTIDE SEQUENCE [LARGE SCALE GENOMIC DNA]</scope>
    <source>
        <strain evidence="2">BTP2013</strain>
        <tissue evidence="2">Blood</tissue>
    </source>
</reference>
<keyword evidence="3" id="KW-1185">Reference proteome</keyword>
<feature type="compositionally biased region" description="Basic and acidic residues" evidence="1">
    <location>
        <begin position="13"/>
        <end position="22"/>
    </location>
</feature>
<dbReference type="Proteomes" id="UP000190648">
    <property type="component" value="Unassembled WGS sequence"/>
</dbReference>